<protein>
    <submittedName>
        <fullName evidence="2">Uncharacterized protein</fullName>
    </submittedName>
</protein>
<dbReference type="PANTHER" id="PTHR11439:SF455">
    <property type="entry name" value="RLK (RECEPTOR-LIKE PROTEIN KINASE) 8, PUTATIVE-RELATED"/>
    <property type="match status" value="1"/>
</dbReference>
<dbReference type="AlphaFoldDB" id="A0AAV8TGB0"/>
<keyword evidence="3" id="KW-1185">Reference proteome</keyword>
<feature type="signal peptide" evidence="1">
    <location>
        <begin position="1"/>
        <end position="16"/>
    </location>
</feature>
<evidence type="ECO:0000313" key="3">
    <source>
        <dbReference type="Proteomes" id="UP001159364"/>
    </source>
</evidence>
<keyword evidence="1" id="KW-0732">Signal</keyword>
<dbReference type="SUPFAM" id="SSF56672">
    <property type="entry name" value="DNA/RNA polymerases"/>
    <property type="match status" value="1"/>
</dbReference>
<accession>A0AAV8TGB0</accession>
<evidence type="ECO:0000313" key="2">
    <source>
        <dbReference type="EMBL" id="KAJ8765842.1"/>
    </source>
</evidence>
<organism evidence="2 3">
    <name type="scientific">Erythroxylum novogranatense</name>
    <dbReference type="NCBI Taxonomy" id="1862640"/>
    <lineage>
        <taxon>Eukaryota</taxon>
        <taxon>Viridiplantae</taxon>
        <taxon>Streptophyta</taxon>
        <taxon>Embryophyta</taxon>
        <taxon>Tracheophyta</taxon>
        <taxon>Spermatophyta</taxon>
        <taxon>Magnoliopsida</taxon>
        <taxon>eudicotyledons</taxon>
        <taxon>Gunneridae</taxon>
        <taxon>Pentapetalae</taxon>
        <taxon>rosids</taxon>
        <taxon>fabids</taxon>
        <taxon>Malpighiales</taxon>
        <taxon>Erythroxylaceae</taxon>
        <taxon>Erythroxylum</taxon>
    </lineage>
</organism>
<name>A0AAV8TGB0_9ROSI</name>
<dbReference type="EMBL" id="JAIWQS010000005">
    <property type="protein sequence ID" value="KAJ8765842.1"/>
    <property type="molecule type" value="Genomic_DNA"/>
</dbReference>
<evidence type="ECO:0000256" key="1">
    <source>
        <dbReference type="SAM" id="SignalP"/>
    </source>
</evidence>
<dbReference type="InterPro" id="IPR043502">
    <property type="entry name" value="DNA/RNA_pol_sf"/>
</dbReference>
<gene>
    <name evidence="2" type="ORF">K2173_015807</name>
</gene>
<dbReference type="PANTHER" id="PTHR11439">
    <property type="entry name" value="GAG-POL-RELATED RETROTRANSPOSON"/>
    <property type="match status" value="1"/>
</dbReference>
<comment type="caution">
    <text evidence="2">The sequence shown here is derived from an EMBL/GenBank/DDBJ whole genome shotgun (WGS) entry which is preliminary data.</text>
</comment>
<dbReference type="CDD" id="cd09272">
    <property type="entry name" value="RNase_HI_RT_Ty1"/>
    <property type="match status" value="1"/>
</dbReference>
<sequence>MATFFLKVNIFFEILATHVLDSKPYHTPMDTTLNLSRSMGEVLPSSKEYHQVVGAPQYLTLTRPDIAFVVNKLAQFLHCATDIHWQACKRLLRYLQDTSNSGLWLRPSVALSIQCYSDSDWAGCPDDRRSTSGYLVYFGGNLISWSSKKQPTVARSSTESEYKALANATAELMWLRTLLREIGYLPLQPATLWCDNMSAIYLTSNPVFHALTKHVEIDYYFIRDQIRHGTVQIQFTKSSDQIADILTKPLGHILFSSHLHEASL</sequence>
<dbReference type="Proteomes" id="UP001159364">
    <property type="component" value="Linkage Group LG05"/>
</dbReference>
<proteinExistence type="predicted"/>
<reference evidence="2 3" key="1">
    <citation type="submission" date="2021-09" db="EMBL/GenBank/DDBJ databases">
        <title>Genomic insights and catalytic innovation underlie evolution of tropane alkaloids biosynthesis.</title>
        <authorList>
            <person name="Wang Y.-J."/>
            <person name="Tian T."/>
            <person name="Huang J.-P."/>
            <person name="Huang S.-X."/>
        </authorList>
    </citation>
    <scope>NUCLEOTIDE SEQUENCE [LARGE SCALE GENOMIC DNA]</scope>
    <source>
        <strain evidence="2">KIB-2018</strain>
        <tissue evidence="2">Leaf</tissue>
    </source>
</reference>
<feature type="chain" id="PRO_5043753966" evidence="1">
    <location>
        <begin position="17"/>
        <end position="264"/>
    </location>
</feature>